<dbReference type="AlphaFoldDB" id="A0A6A6C104"/>
<dbReference type="OrthoDB" id="5391787at2759"/>
<dbReference type="RefSeq" id="XP_033660391.1">
    <property type="nucleotide sequence ID" value="XM_033809700.1"/>
</dbReference>
<name>A0A6A6C104_ZASCE</name>
<protein>
    <submittedName>
        <fullName evidence="1">Uncharacterized protein</fullName>
    </submittedName>
</protein>
<evidence type="ECO:0000313" key="1">
    <source>
        <dbReference type="EMBL" id="KAF2159502.1"/>
    </source>
</evidence>
<reference evidence="1" key="1">
    <citation type="journal article" date="2020" name="Stud. Mycol.">
        <title>101 Dothideomycetes genomes: a test case for predicting lifestyles and emergence of pathogens.</title>
        <authorList>
            <person name="Haridas S."/>
            <person name="Albert R."/>
            <person name="Binder M."/>
            <person name="Bloem J."/>
            <person name="Labutti K."/>
            <person name="Salamov A."/>
            <person name="Andreopoulos B."/>
            <person name="Baker S."/>
            <person name="Barry K."/>
            <person name="Bills G."/>
            <person name="Bluhm B."/>
            <person name="Cannon C."/>
            <person name="Castanera R."/>
            <person name="Culley D."/>
            <person name="Daum C."/>
            <person name="Ezra D."/>
            <person name="Gonzalez J."/>
            <person name="Henrissat B."/>
            <person name="Kuo A."/>
            <person name="Liang C."/>
            <person name="Lipzen A."/>
            <person name="Lutzoni F."/>
            <person name="Magnuson J."/>
            <person name="Mondo S."/>
            <person name="Nolan M."/>
            <person name="Ohm R."/>
            <person name="Pangilinan J."/>
            <person name="Park H.-J."/>
            <person name="Ramirez L."/>
            <person name="Alfaro M."/>
            <person name="Sun H."/>
            <person name="Tritt A."/>
            <person name="Yoshinaga Y."/>
            <person name="Zwiers L.-H."/>
            <person name="Turgeon B."/>
            <person name="Goodwin S."/>
            <person name="Spatafora J."/>
            <person name="Crous P."/>
            <person name="Grigoriev I."/>
        </authorList>
    </citation>
    <scope>NUCLEOTIDE SEQUENCE</scope>
    <source>
        <strain evidence="1">ATCC 36951</strain>
    </source>
</reference>
<proteinExistence type="predicted"/>
<evidence type="ECO:0000313" key="2">
    <source>
        <dbReference type="Proteomes" id="UP000799537"/>
    </source>
</evidence>
<gene>
    <name evidence="1" type="ORF">M409DRAFT_29975</name>
</gene>
<organism evidence="1 2">
    <name type="scientific">Zasmidium cellare ATCC 36951</name>
    <dbReference type="NCBI Taxonomy" id="1080233"/>
    <lineage>
        <taxon>Eukaryota</taxon>
        <taxon>Fungi</taxon>
        <taxon>Dikarya</taxon>
        <taxon>Ascomycota</taxon>
        <taxon>Pezizomycotina</taxon>
        <taxon>Dothideomycetes</taxon>
        <taxon>Dothideomycetidae</taxon>
        <taxon>Mycosphaerellales</taxon>
        <taxon>Mycosphaerellaceae</taxon>
        <taxon>Zasmidium</taxon>
    </lineage>
</organism>
<dbReference type="EMBL" id="ML993636">
    <property type="protein sequence ID" value="KAF2159502.1"/>
    <property type="molecule type" value="Genomic_DNA"/>
</dbReference>
<dbReference type="Proteomes" id="UP000799537">
    <property type="component" value="Unassembled WGS sequence"/>
</dbReference>
<dbReference type="GeneID" id="54562972"/>
<accession>A0A6A6C104</accession>
<sequence>MTSCRLPFTTLTRHMPKSMIALINGIRLDLRESGALERFQEQNRLLMERLTSLERDALNNRFPYALQVGHYDASRDATNASYNAFSGLSTPIYVERGEYSSNLGLEDNGWLQTNTMRSASLNSDHRSATVDAPFINLIRILASAIEINNFGEQTFRVKKRIALAHFYNTYILAQDDPCTFLSWCKDAGEPPSLIPRGTLKSLVLIKSAGLLLYPTTADANASPAYSSNESLKARQGKIKGWRKNGKQWDRLIARFDYGILLLVPGSLTDEDLRIAHDDDMSYIMQEMGKHLHEDQGNLKLANFLVRTHLLSPDLDLPLGPFMSTQMNPRTDSTKLKH</sequence>
<keyword evidence="2" id="KW-1185">Reference proteome</keyword>